<keyword evidence="4" id="KW-0274">FAD</keyword>
<dbReference type="Gene3D" id="3.30.465.10">
    <property type="match status" value="2"/>
</dbReference>
<reference evidence="8 9" key="1">
    <citation type="submission" date="2015-03" db="EMBL/GenBank/DDBJ databases">
        <authorList>
            <person name="Radwan O."/>
            <person name="Al-Naeli F.A."/>
            <person name="Rendon G.A."/>
            <person name="Fields C."/>
        </authorList>
    </citation>
    <scope>NUCLEOTIDE SEQUENCE [LARGE SCALE GENOMIC DNA]</scope>
    <source>
        <strain evidence="8">CR-DP1</strain>
    </source>
</reference>
<dbReference type="GO" id="GO:0071949">
    <property type="term" value="F:FAD binding"/>
    <property type="evidence" value="ECO:0007669"/>
    <property type="project" value="InterPro"/>
</dbReference>
<dbReference type="PANTHER" id="PTHR42973:SF39">
    <property type="entry name" value="FAD-BINDING PCMH-TYPE DOMAIN-CONTAINING PROTEIN"/>
    <property type="match status" value="1"/>
</dbReference>
<evidence type="ECO:0000256" key="4">
    <source>
        <dbReference type="ARBA" id="ARBA00022827"/>
    </source>
</evidence>
<keyword evidence="3" id="KW-0285">Flavoprotein</keyword>
<feature type="chain" id="PRO_5002482338" description="FAD-binding PCMH-type domain-containing protein" evidence="6">
    <location>
        <begin position="17"/>
        <end position="565"/>
    </location>
</feature>
<feature type="signal peptide" evidence="6">
    <location>
        <begin position="1"/>
        <end position="16"/>
    </location>
</feature>
<dbReference type="SUPFAM" id="SSF56176">
    <property type="entry name" value="FAD-binding/transporter-associated domain-like"/>
    <property type="match status" value="1"/>
</dbReference>
<comment type="cofactor">
    <cofactor evidence="1">
        <name>FAD</name>
        <dbReference type="ChEBI" id="CHEBI:57692"/>
    </cofactor>
</comment>
<accession>A0A0F4ZAW8</accession>
<sequence length="565" mass="60970">MKSAVALALLAGSAAASNSSCRCFPGDSCWPSTSSWDSLNSTVGGRLVKTLPLGAVCHDPHYDEAACQDLRDNWTAPQIHEPSSSSVMSPYFANQSCDPFTDRARPCELGNYVRYAVNVTSASDVSAALAFAKKKNLRVVVRNTGHDFLGRSTGAGSLGIWMHHLKNITKLEWSDSSFTGTAFKMGAGVLGYEATAATGAEGRLVITGECPTVGVAGGYTQGGGHGALSSQFGLAADQVLEWEVVTADGVLRRANRQENSDLFWALSGGGGGTFGVVMSVTVRSYEDAPIAGLGLQMSAAYTTQDNWYKIIAAFNQLVPQMTAKKAMVVYYFNNAVMVINPVTLYNGTVAQIEDMMAPWFNMLANMSVPYSKTAVVSPSNYAHYNTWMGPLPYGHVEVSAYQFGSRLLDTDTIAHNNDNLTAALRYITSNGGLAVGSAVHAQPPAGVALSDNAVLPAWRTSGVHMQITTAWNNTPSAWDTMLENQAVMTDDFVPRLNAVTPKSGTYMNEADFRQPTWKKDFFGDNYNRLLKIKQKYDPSNVFWSLKTVGSDAWSVDEQTGRMCRA</sequence>
<dbReference type="AlphaFoldDB" id="A0A0F4ZAW8"/>
<dbReference type="InterPro" id="IPR006094">
    <property type="entry name" value="Oxid_FAD_bind_N"/>
</dbReference>
<evidence type="ECO:0000313" key="8">
    <source>
        <dbReference type="EMBL" id="KKA27659.1"/>
    </source>
</evidence>
<evidence type="ECO:0000256" key="6">
    <source>
        <dbReference type="SAM" id="SignalP"/>
    </source>
</evidence>
<evidence type="ECO:0000259" key="7">
    <source>
        <dbReference type="PROSITE" id="PS51387"/>
    </source>
</evidence>
<dbReference type="Proteomes" id="UP000033483">
    <property type="component" value="Unassembled WGS sequence"/>
</dbReference>
<dbReference type="PANTHER" id="PTHR42973">
    <property type="entry name" value="BINDING OXIDOREDUCTASE, PUTATIVE (AFU_ORTHOLOGUE AFUA_1G17690)-RELATED"/>
    <property type="match status" value="1"/>
</dbReference>
<dbReference type="GO" id="GO:0016491">
    <property type="term" value="F:oxidoreductase activity"/>
    <property type="evidence" value="ECO:0007669"/>
    <property type="project" value="UniProtKB-KW"/>
</dbReference>
<dbReference type="InterPro" id="IPR016166">
    <property type="entry name" value="FAD-bd_PCMH"/>
</dbReference>
<dbReference type="OrthoDB" id="9983560at2759"/>
<evidence type="ECO:0000256" key="3">
    <source>
        <dbReference type="ARBA" id="ARBA00022630"/>
    </source>
</evidence>
<proteinExistence type="inferred from homology"/>
<comment type="caution">
    <text evidence="8">The sequence shown here is derived from an EMBL/GenBank/DDBJ whole genome shotgun (WGS) entry which is preliminary data.</text>
</comment>
<dbReference type="Pfam" id="PF01565">
    <property type="entry name" value="FAD_binding_4"/>
    <property type="match status" value="1"/>
</dbReference>
<name>A0A0F4ZAW8_9PEZI</name>
<dbReference type="InterPro" id="IPR016169">
    <property type="entry name" value="FAD-bd_PCMH_sub2"/>
</dbReference>
<keyword evidence="5" id="KW-0560">Oxidoreductase</keyword>
<dbReference type="EMBL" id="LAEV01001610">
    <property type="protein sequence ID" value="KKA27659.1"/>
    <property type="molecule type" value="Genomic_DNA"/>
</dbReference>
<dbReference type="Pfam" id="PF08031">
    <property type="entry name" value="BBE"/>
    <property type="match status" value="1"/>
</dbReference>
<evidence type="ECO:0000256" key="2">
    <source>
        <dbReference type="ARBA" id="ARBA00005466"/>
    </source>
</evidence>
<keyword evidence="9" id="KW-1185">Reference proteome</keyword>
<organism evidence="8 9">
    <name type="scientific">Thielaviopsis punctulata</name>
    <dbReference type="NCBI Taxonomy" id="72032"/>
    <lineage>
        <taxon>Eukaryota</taxon>
        <taxon>Fungi</taxon>
        <taxon>Dikarya</taxon>
        <taxon>Ascomycota</taxon>
        <taxon>Pezizomycotina</taxon>
        <taxon>Sordariomycetes</taxon>
        <taxon>Hypocreomycetidae</taxon>
        <taxon>Microascales</taxon>
        <taxon>Ceratocystidaceae</taxon>
        <taxon>Thielaviopsis</taxon>
    </lineage>
</organism>
<gene>
    <name evidence="8" type="ORF">TD95_001252</name>
</gene>
<evidence type="ECO:0000313" key="9">
    <source>
        <dbReference type="Proteomes" id="UP000033483"/>
    </source>
</evidence>
<evidence type="ECO:0000256" key="5">
    <source>
        <dbReference type="ARBA" id="ARBA00023002"/>
    </source>
</evidence>
<evidence type="ECO:0000256" key="1">
    <source>
        <dbReference type="ARBA" id="ARBA00001974"/>
    </source>
</evidence>
<dbReference type="InterPro" id="IPR012951">
    <property type="entry name" value="BBE"/>
</dbReference>
<dbReference type="PROSITE" id="PS51387">
    <property type="entry name" value="FAD_PCMH"/>
    <property type="match status" value="1"/>
</dbReference>
<dbReference type="InterPro" id="IPR050416">
    <property type="entry name" value="FAD-linked_Oxidoreductase"/>
</dbReference>
<keyword evidence="6" id="KW-0732">Signal</keyword>
<dbReference type="InterPro" id="IPR036318">
    <property type="entry name" value="FAD-bd_PCMH-like_sf"/>
</dbReference>
<feature type="domain" description="FAD-binding PCMH-type" evidence="7">
    <location>
        <begin position="109"/>
        <end position="287"/>
    </location>
</feature>
<protein>
    <recommendedName>
        <fullName evidence="7">FAD-binding PCMH-type domain-containing protein</fullName>
    </recommendedName>
</protein>
<comment type="similarity">
    <text evidence="2">Belongs to the oxygen-dependent FAD-linked oxidoreductase family.</text>
</comment>